<keyword evidence="3 11" id="KW-0698">rRNA processing</keyword>
<evidence type="ECO:0000313" key="21">
    <source>
        <dbReference type="Proteomes" id="UP000595942"/>
    </source>
</evidence>
<evidence type="ECO:0000256" key="6">
    <source>
        <dbReference type="ARBA" id="ARBA00022759"/>
    </source>
</evidence>
<dbReference type="KEGG" id="scv:A4G25_04145"/>
<feature type="binding site" evidence="11 14">
    <location>
        <begin position="364"/>
        <end position="368"/>
    </location>
    <ligand>
        <name>substrate</name>
    </ligand>
</feature>
<feature type="compositionally biased region" description="Basic residues" evidence="16">
    <location>
        <begin position="567"/>
        <end position="580"/>
    </location>
</feature>
<dbReference type="Proteomes" id="UP000595942">
    <property type="component" value="Chromosome"/>
</dbReference>
<dbReference type="PIRSF" id="PIRSF004803">
    <property type="entry name" value="RnjA"/>
    <property type="match status" value="1"/>
</dbReference>
<evidence type="ECO:0000256" key="7">
    <source>
        <dbReference type="ARBA" id="ARBA00022801"/>
    </source>
</evidence>
<dbReference type="SUPFAM" id="SSF56281">
    <property type="entry name" value="Metallo-hydrolase/oxidoreductase"/>
    <property type="match status" value="1"/>
</dbReference>
<dbReference type="GO" id="GO:0004534">
    <property type="term" value="F:5'-3' RNA exonuclease activity"/>
    <property type="evidence" value="ECO:0007669"/>
    <property type="project" value="UniProtKB-UniRule"/>
</dbReference>
<dbReference type="InterPro" id="IPR004613">
    <property type="entry name" value="RNase_J"/>
</dbReference>
<feature type="binding site" evidence="14">
    <location>
        <begin position="232"/>
        <end position="234"/>
    </location>
    <ligand>
        <name>substrate</name>
    </ligand>
</feature>
<dbReference type="Gene3D" id="3.40.50.10710">
    <property type="entry name" value="Metallo-hydrolase/oxidoreductase"/>
    <property type="match status" value="1"/>
</dbReference>
<dbReference type="NCBIfam" id="TIGR00649">
    <property type="entry name" value="MG423"/>
    <property type="match status" value="1"/>
</dbReference>
<dbReference type="Gene3D" id="3.60.15.10">
    <property type="entry name" value="Ribonuclease Z/Hydroxyacylglutathione hydrolase-like"/>
    <property type="match status" value="1"/>
</dbReference>
<dbReference type="GO" id="GO:0005737">
    <property type="term" value="C:cytoplasm"/>
    <property type="evidence" value="ECO:0007669"/>
    <property type="project" value="UniProtKB-SubCell"/>
</dbReference>
<dbReference type="InterPro" id="IPR011108">
    <property type="entry name" value="RMMBL"/>
</dbReference>
<evidence type="ECO:0000256" key="3">
    <source>
        <dbReference type="ARBA" id="ARBA00022552"/>
    </source>
</evidence>
<protein>
    <recommendedName>
        <fullName evidence="11 12">Ribonuclease J</fullName>
        <shortName evidence="11">RNase J</shortName>
        <ecNumber evidence="11 12">3.1.-.-</ecNumber>
    </recommendedName>
</protein>
<dbReference type="OrthoDB" id="9758375at2"/>
<feature type="active site" description="Proton acceptor" evidence="13">
    <location>
        <position position="368"/>
    </location>
</feature>
<dbReference type="InterPro" id="IPR041636">
    <property type="entry name" value="RNase_J_C"/>
</dbReference>
<keyword evidence="10 11" id="KW-0694">RNA-binding</keyword>
<gene>
    <name evidence="11" type="primary">rnj</name>
    <name evidence="19" type="ORF">EIG99_03465</name>
    <name evidence="18" type="ORF">I6J05_01545</name>
</gene>
<keyword evidence="6 11" id="KW-0255">Endonuclease</keyword>
<keyword evidence="15" id="KW-0106">Calcium</keyword>
<organism evidence="19 20">
    <name type="scientific">Staphylococcus condimenti</name>
    <dbReference type="NCBI Taxonomy" id="70255"/>
    <lineage>
        <taxon>Bacteria</taxon>
        <taxon>Bacillati</taxon>
        <taxon>Bacillota</taxon>
        <taxon>Bacilli</taxon>
        <taxon>Bacillales</taxon>
        <taxon>Staphylococcaceae</taxon>
        <taxon>Staphylococcus</taxon>
    </lineage>
</organism>
<feature type="region of interest" description="Disordered" evidence="16">
    <location>
        <begin position="560"/>
        <end position="650"/>
    </location>
</feature>
<reference evidence="18 21" key="2">
    <citation type="submission" date="2021-01" db="EMBL/GenBank/DDBJ databases">
        <title>FDA dAtabase for Regulatory Grade micrObial Sequences (FDA-ARGOS): Supporting development and validation of Infectious Disease Dx tests.</title>
        <authorList>
            <person name="Sproer C."/>
            <person name="Gronow S."/>
            <person name="Severitt S."/>
            <person name="Schroder I."/>
            <person name="Tallon L."/>
            <person name="Sadzewicz L."/>
            <person name="Zhao X."/>
            <person name="Boylan J."/>
            <person name="Ott S."/>
            <person name="Bowen H."/>
            <person name="Vavikolanu K."/>
            <person name="Mehta A."/>
            <person name="Aluvathingal J."/>
            <person name="Nadendla S."/>
            <person name="Lowell S."/>
            <person name="Myers T."/>
            <person name="Yan Y."/>
            <person name="Sichtig H."/>
        </authorList>
    </citation>
    <scope>NUCLEOTIDE SEQUENCE [LARGE SCALE GENOMIC DNA]</scope>
    <source>
        <strain evidence="18 21">FDAARGOS_1148</strain>
    </source>
</reference>
<evidence type="ECO:0000256" key="14">
    <source>
        <dbReference type="PIRSR" id="PIRSR004803-2"/>
    </source>
</evidence>
<comment type="similarity">
    <text evidence="11 12">Belongs to the metallo-beta-lactamase superfamily. RNA-metabolizing metallo-beta-lactamase-like family. Bacterial RNase J subfamily.</text>
</comment>
<evidence type="ECO:0000256" key="15">
    <source>
        <dbReference type="PIRSR" id="PIRSR004803-3"/>
    </source>
</evidence>
<evidence type="ECO:0000256" key="16">
    <source>
        <dbReference type="SAM" id="MobiDB-lite"/>
    </source>
</evidence>
<dbReference type="PANTHER" id="PTHR43694">
    <property type="entry name" value="RIBONUCLEASE J"/>
    <property type="match status" value="1"/>
</dbReference>
<dbReference type="CDD" id="cd07714">
    <property type="entry name" value="RNaseJ_MBL-fold"/>
    <property type="match status" value="1"/>
</dbReference>
<feature type="binding site" evidence="15">
    <location>
        <position position="443"/>
    </location>
    <ligand>
        <name>Ca(2+)</name>
        <dbReference type="ChEBI" id="CHEBI:29108"/>
    </ligand>
</feature>
<evidence type="ECO:0000256" key="10">
    <source>
        <dbReference type="ARBA" id="ARBA00022884"/>
    </source>
</evidence>
<dbReference type="GO" id="GO:0004521">
    <property type="term" value="F:RNA endonuclease activity"/>
    <property type="evidence" value="ECO:0007669"/>
    <property type="project" value="UniProtKB-UniRule"/>
</dbReference>
<feature type="binding site" evidence="15">
    <location>
        <position position="51"/>
    </location>
    <ligand>
        <name>Ca(2+)</name>
        <dbReference type="ChEBI" id="CHEBI:29108"/>
    </ligand>
</feature>
<dbReference type="HAMAP" id="MF_01491">
    <property type="entry name" value="RNase_J_bact"/>
    <property type="match status" value="1"/>
</dbReference>
<dbReference type="InterPro" id="IPR055132">
    <property type="entry name" value="RNase_J_b_CASP"/>
</dbReference>
<feature type="binding site" evidence="15">
    <location>
        <position position="76"/>
    </location>
    <ligand>
        <name>Zn(2+)</name>
        <dbReference type="ChEBI" id="CHEBI:29105"/>
        <label>1</label>
        <note>catalytic</note>
    </ligand>
</feature>
<proteinExistence type="inferred from homology"/>
<dbReference type="Pfam" id="PF07521">
    <property type="entry name" value="RMMBL"/>
    <property type="match status" value="1"/>
</dbReference>
<name>A0A143P9L1_9STAP</name>
<feature type="binding site" evidence="15">
    <location>
        <position position="390"/>
    </location>
    <ligand>
        <name>Zn(2+)</name>
        <dbReference type="ChEBI" id="CHEBI:29105"/>
        <label>2</label>
        <note>catalytic</note>
    </ligand>
</feature>
<reference evidence="19 20" key="1">
    <citation type="submission" date="2018-11" db="EMBL/GenBank/DDBJ databases">
        <title>Genomic profiling of Staphylococcus species from a Poultry farm system in KwaZulu-Natal, South Africa.</title>
        <authorList>
            <person name="Amoako D.G."/>
            <person name="Somboro A.M."/>
            <person name="Abia A.L.K."/>
            <person name="Bester L.A."/>
            <person name="Essack S.Y."/>
        </authorList>
    </citation>
    <scope>NUCLEOTIDE SEQUENCE [LARGE SCALE GENOMIC DNA]</scope>
    <source>
        <strain evidence="19 20">SA11</strain>
    </source>
</reference>
<dbReference type="EC" id="3.1.-.-" evidence="11 12"/>
<comment type="subunit">
    <text evidence="11">Homodimer, may be a subunit of the RNA degradosome.</text>
</comment>
<dbReference type="FunFam" id="3.10.20.580:FF:000001">
    <property type="entry name" value="Ribonuclease J"/>
    <property type="match status" value="1"/>
</dbReference>
<evidence type="ECO:0000256" key="5">
    <source>
        <dbReference type="ARBA" id="ARBA00022723"/>
    </source>
</evidence>
<dbReference type="Pfam" id="PF12706">
    <property type="entry name" value="Lactamase_B_2"/>
    <property type="match status" value="1"/>
</dbReference>
<dbReference type="RefSeq" id="WP_047132404.1">
    <property type="nucleotide sequence ID" value="NZ_CP015114.1"/>
</dbReference>
<dbReference type="InterPro" id="IPR001587">
    <property type="entry name" value="RNase_J_CS"/>
</dbReference>
<dbReference type="SMART" id="SM00849">
    <property type="entry name" value="Lactamase_B"/>
    <property type="match status" value="1"/>
</dbReference>
<evidence type="ECO:0000256" key="9">
    <source>
        <dbReference type="ARBA" id="ARBA00022839"/>
    </source>
</evidence>
<feature type="compositionally biased region" description="Low complexity" evidence="16">
    <location>
        <begin position="581"/>
        <end position="608"/>
    </location>
</feature>
<dbReference type="NCBIfam" id="NF047419">
    <property type="entry name" value="RNase_J1_RnjA"/>
    <property type="match status" value="1"/>
</dbReference>
<dbReference type="Gene3D" id="3.10.20.580">
    <property type="match status" value="1"/>
</dbReference>
<feature type="binding site" evidence="15">
    <location>
        <position position="142"/>
    </location>
    <ligand>
        <name>Zn(2+)</name>
        <dbReference type="ChEBI" id="CHEBI:29105"/>
        <label>1</label>
        <note>catalytic</note>
    </ligand>
</feature>
<feature type="binding site" evidence="15">
    <location>
        <position position="74"/>
    </location>
    <ligand>
        <name>Zn(2+)</name>
        <dbReference type="ChEBI" id="CHEBI:29105"/>
        <label>1</label>
        <note>catalytic</note>
    </ligand>
</feature>
<evidence type="ECO:0000259" key="17">
    <source>
        <dbReference type="SMART" id="SM00849"/>
    </source>
</evidence>
<evidence type="ECO:0000256" key="8">
    <source>
        <dbReference type="ARBA" id="ARBA00022833"/>
    </source>
</evidence>
<comment type="cofactor">
    <cofactor evidence="12 15">
        <name>Zn(2+)</name>
        <dbReference type="ChEBI" id="CHEBI:29105"/>
    </cofactor>
    <text evidence="12 15">Binds 2 Zn(2+) ions per subunit. It is not clear if Zn(2+) or Mg(2+) is physiologically important.</text>
</comment>
<dbReference type="EMBL" id="RQTE01000064">
    <property type="protein sequence ID" value="RZI03392.1"/>
    <property type="molecule type" value="Genomic_DNA"/>
</dbReference>
<keyword evidence="4 11" id="KW-0540">Nuclease</keyword>
<feature type="binding site" evidence="15">
    <location>
        <position position="78"/>
    </location>
    <ligand>
        <name>Zn(2+)</name>
        <dbReference type="ChEBI" id="CHEBI:29105"/>
        <label>2</label>
        <note>catalytic</note>
    </ligand>
</feature>
<dbReference type="GO" id="GO:0008270">
    <property type="term" value="F:zinc ion binding"/>
    <property type="evidence" value="ECO:0007669"/>
    <property type="project" value="InterPro"/>
</dbReference>
<dbReference type="InterPro" id="IPR042173">
    <property type="entry name" value="RNase_J_2"/>
</dbReference>
<evidence type="ECO:0000256" key="13">
    <source>
        <dbReference type="PIRSR" id="PIRSR004803-1"/>
    </source>
</evidence>
<dbReference type="InterPro" id="IPR030854">
    <property type="entry name" value="RNase_J_bac"/>
</dbReference>
<dbReference type="PROSITE" id="PS01292">
    <property type="entry name" value="UPF0036"/>
    <property type="match status" value="1"/>
</dbReference>
<evidence type="ECO:0000256" key="12">
    <source>
        <dbReference type="PIRNR" id="PIRNR004803"/>
    </source>
</evidence>
<accession>A0A143P9L1</accession>
<feature type="binding site" evidence="15">
    <location>
        <position position="79"/>
    </location>
    <ligand>
        <name>Zn(2+)</name>
        <dbReference type="ChEBI" id="CHEBI:29105"/>
        <label>2</label>
        <note>catalytic</note>
    </ligand>
</feature>
<keyword evidence="7 11" id="KW-0378">Hydrolase</keyword>
<keyword evidence="8 15" id="KW-0862">Zinc</keyword>
<dbReference type="Proteomes" id="UP000293854">
    <property type="component" value="Unassembled WGS sequence"/>
</dbReference>
<dbReference type="InterPro" id="IPR001279">
    <property type="entry name" value="Metallo-B-lactamas"/>
</dbReference>
<comment type="cofactor">
    <cofactor evidence="15">
        <name>Ca(2+)</name>
        <dbReference type="ChEBI" id="CHEBI:29108"/>
    </cofactor>
    <text evidence="15">Binds 1 Ca(2+) cation per subunit. Seen in 1 crystal structure, it is not clear if it is physiologically important.</text>
</comment>
<evidence type="ECO:0000256" key="11">
    <source>
        <dbReference type="HAMAP-Rule" id="MF_01491"/>
    </source>
</evidence>
<sequence>MKQLKNNEVGVYALGGLGEVGKNTYAVEYKDEIVLIDAGIKFPDDNLLGIDYVIPDYSYLVQNKDKIVGLFITHGHEDHIGGVPFLLKELNIPIYGGPLALGLIRNKLEEHHLLRTAELHEINEDTEIDSKYFNISFYLTTHSIPEAYGVIVDTPEGKIVHTGDFKFDFTPVGTPANIAKMAKIGEEGVLCLLSDSTNALVPNFTLSEREVGQNVDKIFRKCTGRIIFATFASNIYRVQQAVEAAVKYNRKIVVFGRSMENNIKIGMELGYIKAPPETFIEPNKINSVPKHELLILCTGSQGEPMAALSRIANGTHKQIKIIPEDTVVFSSSPIPGNTKSINRTINALYRAGADVIHSKISNIHTSGHGSQGDQQLMLRLIRPKFFMPIHGEYRMLKAHSQTGVQCGVEEDNVFIFDNGDVLALTRDSARKAGRIPSGDVLVDGSGIGDIGNVVIRDRKLLSEEGLVIVVVSIDFNTNTLLSGPDIISRGFVYMRESGHLIYDAQRKIKTDVIGKLNQNKDIQWHQIKSSIIETLQPYLYEKTARKPMILPVIMKVNEDGEQITKPSKPKSNSKPKKNNKKGNGSNPKNESKNNQGGRPPKRNNNGRNDQSKNNKPANKKESSSKSGSNSTQKPHPKPKNKPDSKKENKE</sequence>
<dbReference type="GeneID" id="93727046"/>
<feature type="domain" description="Metallo-beta-lactamase" evidence="17">
    <location>
        <begin position="21"/>
        <end position="215"/>
    </location>
</feature>
<evidence type="ECO:0000313" key="19">
    <source>
        <dbReference type="EMBL" id="RZI03392.1"/>
    </source>
</evidence>
<evidence type="ECO:0000256" key="1">
    <source>
        <dbReference type="ARBA" id="ARBA00004496"/>
    </source>
</evidence>
<keyword evidence="2 11" id="KW-0963">Cytoplasm</keyword>
<feature type="binding site" evidence="15">
    <location>
        <position position="49"/>
    </location>
    <ligand>
        <name>Ca(2+)</name>
        <dbReference type="ChEBI" id="CHEBI:29108"/>
    </ligand>
</feature>
<dbReference type="PANTHER" id="PTHR43694:SF1">
    <property type="entry name" value="RIBONUCLEASE J"/>
    <property type="match status" value="1"/>
</dbReference>
<evidence type="ECO:0000313" key="20">
    <source>
        <dbReference type="Proteomes" id="UP000293854"/>
    </source>
</evidence>
<feature type="compositionally biased region" description="Low complexity" evidence="16">
    <location>
        <begin position="624"/>
        <end position="633"/>
    </location>
</feature>
<keyword evidence="5 12" id="KW-0479">Metal-binding</keyword>
<evidence type="ECO:0000256" key="2">
    <source>
        <dbReference type="ARBA" id="ARBA00022490"/>
    </source>
</evidence>
<dbReference type="GO" id="GO:0006364">
    <property type="term" value="P:rRNA processing"/>
    <property type="evidence" value="ECO:0007669"/>
    <property type="project" value="UniProtKB-UniRule"/>
</dbReference>
<evidence type="ECO:0000256" key="4">
    <source>
        <dbReference type="ARBA" id="ARBA00022722"/>
    </source>
</evidence>
<feature type="binding site" evidence="15">
    <location>
        <position position="164"/>
    </location>
    <ligand>
        <name>Zn(2+)</name>
        <dbReference type="ChEBI" id="CHEBI:29105"/>
        <label>2</label>
        <note>catalytic</note>
    </ligand>
</feature>
<feature type="active site" description="Proton donor" evidence="13">
    <location>
        <position position="195"/>
    </location>
</feature>
<dbReference type="AlphaFoldDB" id="A0A143P9L1"/>
<dbReference type="Pfam" id="PF22505">
    <property type="entry name" value="RNase_J_b_CASP"/>
    <property type="match status" value="1"/>
</dbReference>
<keyword evidence="21" id="KW-1185">Reference proteome</keyword>
<comment type="subcellular location">
    <subcellularLocation>
        <location evidence="1 11 12">Cytoplasm</location>
    </subcellularLocation>
</comment>
<comment type="function">
    <text evidence="11">An RNase that has 5'-3' exonuclease and possibly endonuclease activity. Involved in maturation of rRNA and in some organisms also mRNA maturation and/or decay.</text>
</comment>
<keyword evidence="9 11" id="KW-0269">Exonuclease</keyword>
<dbReference type="Pfam" id="PF17770">
    <property type="entry name" value="RNase_J_C"/>
    <property type="match status" value="1"/>
</dbReference>
<dbReference type="InterPro" id="IPR036866">
    <property type="entry name" value="RibonucZ/Hydroxyglut_hydro"/>
</dbReference>
<feature type="compositionally biased region" description="Basic and acidic residues" evidence="16">
    <location>
        <begin position="640"/>
        <end position="650"/>
    </location>
</feature>
<evidence type="ECO:0000313" key="18">
    <source>
        <dbReference type="EMBL" id="QQS83031.1"/>
    </source>
</evidence>
<dbReference type="EMBL" id="CP068073">
    <property type="protein sequence ID" value="QQS83031.1"/>
    <property type="molecule type" value="Genomic_DNA"/>
</dbReference>
<dbReference type="GO" id="GO:0003723">
    <property type="term" value="F:RNA binding"/>
    <property type="evidence" value="ECO:0007669"/>
    <property type="project" value="UniProtKB-UniRule"/>
</dbReference>